<evidence type="ECO:0000259" key="10">
    <source>
        <dbReference type="Pfam" id="PF03553"/>
    </source>
</evidence>
<keyword evidence="4" id="KW-1003">Cell membrane</keyword>
<proteinExistence type="inferred from homology"/>
<organism evidence="11 12">
    <name type="scientific">Peptoniphilus grossensis</name>
    <dbReference type="NCBI Taxonomy" id="1465756"/>
    <lineage>
        <taxon>Bacteria</taxon>
        <taxon>Bacillati</taxon>
        <taxon>Bacillota</taxon>
        <taxon>Tissierellia</taxon>
        <taxon>Tissierellales</taxon>
        <taxon>Peptoniphilaceae</taxon>
        <taxon>Peptoniphilus</taxon>
    </lineage>
</organism>
<dbReference type="Proteomes" id="UP001328425">
    <property type="component" value="Unassembled WGS sequence"/>
</dbReference>
<keyword evidence="6 9" id="KW-1133">Transmembrane helix</keyword>
<evidence type="ECO:0000256" key="2">
    <source>
        <dbReference type="ARBA" id="ARBA00022448"/>
    </source>
</evidence>
<keyword evidence="3" id="KW-0050">Antiport</keyword>
<evidence type="ECO:0000256" key="7">
    <source>
        <dbReference type="ARBA" id="ARBA00023136"/>
    </source>
</evidence>
<evidence type="ECO:0000256" key="9">
    <source>
        <dbReference type="SAM" id="Phobius"/>
    </source>
</evidence>
<feature type="transmembrane region" description="Helical" evidence="9">
    <location>
        <begin position="44"/>
        <end position="62"/>
    </location>
</feature>
<comment type="caution">
    <text evidence="11">The sequence shown here is derived from an EMBL/GenBank/DDBJ whole genome shotgun (WGS) entry which is preliminary data.</text>
</comment>
<dbReference type="InterPro" id="IPR052180">
    <property type="entry name" value="NhaC_Na-H+_Antiporter"/>
</dbReference>
<evidence type="ECO:0000256" key="8">
    <source>
        <dbReference type="ARBA" id="ARBA00038435"/>
    </source>
</evidence>
<evidence type="ECO:0000313" key="12">
    <source>
        <dbReference type="Proteomes" id="UP001328425"/>
    </source>
</evidence>
<dbReference type="PANTHER" id="PTHR33451">
    <property type="entry name" value="MALATE-2H(+)/NA(+)-LACTATE ANTIPORTER"/>
    <property type="match status" value="1"/>
</dbReference>
<dbReference type="Pfam" id="PF03553">
    <property type="entry name" value="Na_H_antiporter"/>
    <property type="match status" value="1"/>
</dbReference>
<dbReference type="InterPro" id="IPR004770">
    <property type="entry name" value="Na/H_antiport_NhaC"/>
</dbReference>
<evidence type="ECO:0000256" key="4">
    <source>
        <dbReference type="ARBA" id="ARBA00022475"/>
    </source>
</evidence>
<gene>
    <name evidence="11" type="primary">nhaC</name>
    <name evidence="11" type="ORF">PV361_08115</name>
</gene>
<dbReference type="PANTHER" id="PTHR33451:SF3">
    <property type="entry name" value="MALATE-2H(+)_NA(+)-LACTATE ANTIPORTER"/>
    <property type="match status" value="1"/>
</dbReference>
<feature type="transmembrane region" description="Helical" evidence="9">
    <location>
        <begin position="266"/>
        <end position="283"/>
    </location>
</feature>
<keyword evidence="7 9" id="KW-0472">Membrane</keyword>
<feature type="transmembrane region" description="Helical" evidence="9">
    <location>
        <begin position="115"/>
        <end position="132"/>
    </location>
</feature>
<evidence type="ECO:0000256" key="3">
    <source>
        <dbReference type="ARBA" id="ARBA00022449"/>
    </source>
</evidence>
<evidence type="ECO:0000256" key="5">
    <source>
        <dbReference type="ARBA" id="ARBA00022692"/>
    </source>
</evidence>
<reference evidence="11 12" key="1">
    <citation type="submission" date="2022-11" db="EMBL/GenBank/DDBJ databases">
        <title>The First Case of Preauricular Fistular Abscess Caused by Peptoniphilus grossensis.</title>
        <authorList>
            <person name="Byun J.-H."/>
        </authorList>
    </citation>
    <scope>NUCLEOTIDE SEQUENCE [LARGE SCALE GENOMIC DNA]</scope>
    <source>
        <strain evidence="11 12">GYB008</strain>
    </source>
</reference>
<evidence type="ECO:0000256" key="6">
    <source>
        <dbReference type="ARBA" id="ARBA00022989"/>
    </source>
</evidence>
<keyword evidence="2" id="KW-0813">Transport</keyword>
<dbReference type="NCBIfam" id="TIGR00931">
    <property type="entry name" value="antiport_nhaC"/>
    <property type="match status" value="1"/>
</dbReference>
<accession>A0ABU7XE74</accession>
<name>A0ABU7XE74_9FIRM</name>
<protein>
    <submittedName>
        <fullName evidence="11">Na+/H+ antiporter NhaC</fullName>
    </submittedName>
</protein>
<sequence>MNKNIKKYDREIRKANFSEALFTFLSLVVIMFISIIKYEESPHIPMLIGVLIASLVALKIGYSWKFIENSMIKGISQAMQSIIILAIIGVLIGVWILAGVVPTMIYYGLMILKPSIFLVATVLITSITSLATGTSWGTAGTMGIALMGIASGLGIPAPITAGAVLSGAYFGDKMSPLSDTTNLAPAMAGTDVFTHIKAMVKPTIITYVLTLLIFGFLSLKYRGSSADLSSVTMITEGLKNNFNISPVLLIPPLIVILSIAKKVPAVPGISLGIIAAAIMGPLFQKVTFGDILSCALNGFVSETGIESVDKLLTTGGLNNMMSSISLTIIAMMFGGIAEETGILEAIVKKFLGKVKSTVGLVTATILTCFFTNATMPEQYISIVVPGRMFKNEYRDRNLDPKLLSSTLESGGTVTSAMVPWNTCGAYMTSVLGVSTVHYLPFLFFNLLMPLVQIIVTALDSKKFILDQDKDTFTN</sequence>
<dbReference type="InterPro" id="IPR018461">
    <property type="entry name" value="Na/H_Antiport_NhaC-like_C"/>
</dbReference>
<keyword evidence="12" id="KW-1185">Reference proteome</keyword>
<evidence type="ECO:0000313" key="11">
    <source>
        <dbReference type="EMBL" id="MEF3318666.1"/>
    </source>
</evidence>
<feature type="transmembrane region" description="Helical" evidence="9">
    <location>
        <begin position="204"/>
        <end position="221"/>
    </location>
</feature>
<feature type="domain" description="Na+/H+ antiporter NhaC-like C-terminal" evidence="10">
    <location>
        <begin position="167"/>
        <end position="455"/>
    </location>
</feature>
<feature type="transmembrane region" description="Helical" evidence="9">
    <location>
        <begin position="357"/>
        <end position="375"/>
    </location>
</feature>
<comment type="similarity">
    <text evidence="8">Belongs to the NhaC Na(+)/H(+) (TC 2.A.35) antiporter family.</text>
</comment>
<evidence type="ECO:0000256" key="1">
    <source>
        <dbReference type="ARBA" id="ARBA00004651"/>
    </source>
</evidence>
<keyword evidence="5 9" id="KW-0812">Transmembrane</keyword>
<feature type="transmembrane region" description="Helical" evidence="9">
    <location>
        <begin position="438"/>
        <end position="458"/>
    </location>
</feature>
<dbReference type="RefSeq" id="WP_332087682.1">
    <property type="nucleotide sequence ID" value="NZ_JARBCY010000049.1"/>
</dbReference>
<feature type="transmembrane region" description="Helical" evidence="9">
    <location>
        <begin position="20"/>
        <end position="38"/>
    </location>
</feature>
<feature type="transmembrane region" description="Helical" evidence="9">
    <location>
        <begin position="242"/>
        <end position="260"/>
    </location>
</feature>
<feature type="transmembrane region" description="Helical" evidence="9">
    <location>
        <begin position="82"/>
        <end position="109"/>
    </location>
</feature>
<comment type="subcellular location">
    <subcellularLocation>
        <location evidence="1">Cell membrane</location>
        <topology evidence="1">Multi-pass membrane protein</topology>
    </subcellularLocation>
</comment>
<feature type="transmembrane region" description="Helical" evidence="9">
    <location>
        <begin position="144"/>
        <end position="170"/>
    </location>
</feature>
<dbReference type="EMBL" id="JARBCY010000049">
    <property type="protein sequence ID" value="MEF3318666.1"/>
    <property type="molecule type" value="Genomic_DNA"/>
</dbReference>